<comment type="caution">
    <text evidence="2">The sequence shown here is derived from an EMBL/GenBank/DDBJ whole genome shotgun (WGS) entry which is preliminary data.</text>
</comment>
<feature type="transmembrane region" description="Helical" evidence="1">
    <location>
        <begin position="21"/>
        <end position="43"/>
    </location>
</feature>
<dbReference type="EMBL" id="JBHSXL010000002">
    <property type="protein sequence ID" value="MFC6891425.1"/>
    <property type="molecule type" value="Genomic_DNA"/>
</dbReference>
<dbReference type="AlphaFoldDB" id="A0ABD5UPI2"/>
<feature type="transmembrane region" description="Helical" evidence="1">
    <location>
        <begin position="271"/>
        <end position="298"/>
    </location>
</feature>
<keyword evidence="1" id="KW-0812">Transmembrane</keyword>
<dbReference type="RefSeq" id="WP_379739616.1">
    <property type="nucleotide sequence ID" value="NZ_JBHSVN010000002.1"/>
</dbReference>
<evidence type="ECO:0000313" key="3">
    <source>
        <dbReference type="Proteomes" id="UP001596296"/>
    </source>
</evidence>
<feature type="transmembrane region" description="Helical" evidence="1">
    <location>
        <begin position="179"/>
        <end position="197"/>
    </location>
</feature>
<feature type="transmembrane region" description="Helical" evidence="1">
    <location>
        <begin position="86"/>
        <end position="103"/>
    </location>
</feature>
<organism evidence="2 3">
    <name type="scientific">Halopenitus salinus</name>
    <dbReference type="NCBI Taxonomy" id="1198295"/>
    <lineage>
        <taxon>Archaea</taxon>
        <taxon>Methanobacteriati</taxon>
        <taxon>Methanobacteriota</taxon>
        <taxon>Stenosarchaea group</taxon>
        <taxon>Halobacteria</taxon>
        <taxon>Halobacteriales</taxon>
        <taxon>Haloferacaceae</taxon>
        <taxon>Halopenitus</taxon>
    </lineage>
</organism>
<reference evidence="2 3" key="1">
    <citation type="journal article" date="2019" name="Int. J. Syst. Evol. Microbiol.">
        <title>The Global Catalogue of Microorganisms (GCM) 10K type strain sequencing project: providing services to taxonomists for standard genome sequencing and annotation.</title>
        <authorList>
            <consortium name="The Broad Institute Genomics Platform"/>
            <consortium name="The Broad Institute Genome Sequencing Center for Infectious Disease"/>
            <person name="Wu L."/>
            <person name="Ma J."/>
        </authorList>
    </citation>
    <scope>NUCLEOTIDE SEQUENCE [LARGE SCALE GENOMIC DNA]</scope>
    <source>
        <strain evidence="2 3">SKJ47</strain>
    </source>
</reference>
<feature type="transmembrane region" description="Helical" evidence="1">
    <location>
        <begin position="55"/>
        <end position="74"/>
    </location>
</feature>
<name>A0ABD5UPI2_9EURY</name>
<accession>A0ABD5UPI2</accession>
<sequence>MALRGRGENADGDGPGPRRRSIRLLILISVGVSLLSLIPTVSAHGGAESSGLSQSHGLAIAGIGAFAVGALVLLKRRGKISPRTALYGIAVGIGVAIVGAILFEGLAPDPTYQADSMPFPRSWYQPLAIGTGLLVVVASFITGLVRWTTRPRYMALGMLLGGWILYPYLLPGFSGYTNPIGYGIVIATPLLVGYILWKDVGAALSTILQDPVARRFGFSVGVMVSLFFMATTGYLSFFNEEGDPQETTVTVLNVLYQIVRWPTLEVLLPDIPFFIAISPGVVIVLGLLGVLVGLNAAAVAHSWRLDRQAGATQSTAGTATVVGACTCGCCGPLVSQVAVIAAGPTIAAPIYWIFVDSASPLSSIFLLGSIALFTGTLVYSIDSPAPVRQESSEISTGITE</sequence>
<evidence type="ECO:0000313" key="2">
    <source>
        <dbReference type="EMBL" id="MFC6891425.1"/>
    </source>
</evidence>
<dbReference type="Proteomes" id="UP001596296">
    <property type="component" value="Unassembled WGS sequence"/>
</dbReference>
<feature type="transmembrane region" description="Helical" evidence="1">
    <location>
        <begin position="218"/>
        <end position="237"/>
    </location>
</feature>
<feature type="transmembrane region" description="Helical" evidence="1">
    <location>
        <begin position="123"/>
        <end position="141"/>
    </location>
</feature>
<evidence type="ECO:0000256" key="1">
    <source>
        <dbReference type="SAM" id="Phobius"/>
    </source>
</evidence>
<keyword evidence="1" id="KW-1133">Transmembrane helix</keyword>
<gene>
    <name evidence="2" type="ORF">ACFQE9_02150</name>
</gene>
<protein>
    <submittedName>
        <fullName evidence="2">Uncharacterized protein</fullName>
    </submittedName>
</protein>
<keyword evidence="1" id="KW-0472">Membrane</keyword>
<feature type="transmembrane region" description="Helical" evidence="1">
    <location>
        <begin position="153"/>
        <end position="173"/>
    </location>
</feature>
<feature type="transmembrane region" description="Helical" evidence="1">
    <location>
        <begin position="361"/>
        <end position="381"/>
    </location>
</feature>
<feature type="transmembrane region" description="Helical" evidence="1">
    <location>
        <begin position="337"/>
        <end position="355"/>
    </location>
</feature>
<keyword evidence="3" id="KW-1185">Reference proteome</keyword>
<proteinExistence type="predicted"/>